<evidence type="ECO:0000313" key="2">
    <source>
        <dbReference type="Proteomes" id="UP000001416"/>
    </source>
</evidence>
<protein>
    <submittedName>
        <fullName evidence="1">Uncharacterized protein</fullName>
    </submittedName>
</protein>
<name>Q82VM3_NITEU</name>
<accession>Q82VM3</accession>
<dbReference type="Proteomes" id="UP000001416">
    <property type="component" value="Chromosome"/>
</dbReference>
<dbReference type="HOGENOM" id="CLU_2524141_0_0_4"/>
<sequence>MNYSKPQKVEFATFPESKRNLLRFPGSGEIPGNDKIKASPTLAPLSKHSANRFHSGVILFSARKMKNMATFYAPAIILKLKMYT</sequence>
<proteinExistence type="predicted"/>
<reference evidence="1 2" key="1">
    <citation type="journal article" date="2003" name="J. Bacteriol.">
        <title>Complete genome sequence of the ammonia-oxidizing bacterium and obligate chemolithoautotroph Nitrosomonas europaea.</title>
        <authorList>
            <person name="Chain P."/>
            <person name="Lamerdin J."/>
            <person name="Larimer F."/>
            <person name="Regala W."/>
            <person name="Land M."/>
            <person name="Hauser L."/>
            <person name="Hooper A."/>
            <person name="Klotz M."/>
            <person name="Norton J."/>
            <person name="Sayavedra-Soto L."/>
            <person name="Arciero D."/>
            <person name="Hommes N."/>
            <person name="Whittaker M."/>
            <person name="Arp D."/>
        </authorList>
    </citation>
    <scope>NUCLEOTIDE SEQUENCE [LARGE SCALE GENOMIC DNA]</scope>
    <source>
        <strain evidence="2">ATCC 19718 / CIP 103999 / KCTC 2705 / NBRC 14298</strain>
    </source>
</reference>
<dbReference type="EMBL" id="AL954747">
    <property type="protein sequence ID" value="CAD84961.1"/>
    <property type="molecule type" value="Genomic_DNA"/>
</dbReference>
<dbReference type="AlphaFoldDB" id="Q82VM3"/>
<organism evidence="1 2">
    <name type="scientific">Nitrosomonas europaea (strain ATCC 19718 / CIP 103999 / KCTC 2705 / NBRC 14298)</name>
    <dbReference type="NCBI Taxonomy" id="228410"/>
    <lineage>
        <taxon>Bacteria</taxon>
        <taxon>Pseudomonadati</taxon>
        <taxon>Pseudomonadota</taxon>
        <taxon>Betaproteobacteria</taxon>
        <taxon>Nitrosomonadales</taxon>
        <taxon>Nitrosomonadaceae</taxon>
        <taxon>Nitrosomonas</taxon>
    </lineage>
</organism>
<evidence type="ECO:0000313" key="1">
    <source>
        <dbReference type="EMBL" id="CAD84961.1"/>
    </source>
</evidence>
<dbReference type="KEGG" id="neu:NE1050"/>
<keyword evidence="2" id="KW-1185">Reference proteome</keyword>
<dbReference type="STRING" id="228410.NE1050"/>
<gene>
    <name evidence="1" type="ordered locus">NE1050</name>
</gene>